<keyword evidence="5" id="KW-0732">Signal</keyword>
<dbReference type="EMBL" id="JAUZVY010000004">
    <property type="protein sequence ID" value="MDP4529685.1"/>
    <property type="molecule type" value="Genomic_DNA"/>
</dbReference>
<accession>A0ABT9GRS0</accession>
<feature type="domain" description="OmpA-like" evidence="6">
    <location>
        <begin position="72"/>
        <end position="190"/>
    </location>
</feature>
<dbReference type="InterPro" id="IPR036737">
    <property type="entry name" value="OmpA-like_sf"/>
</dbReference>
<evidence type="ECO:0000256" key="1">
    <source>
        <dbReference type="ARBA" id="ARBA00004442"/>
    </source>
</evidence>
<dbReference type="PROSITE" id="PS01068">
    <property type="entry name" value="OMPA_1"/>
    <property type="match status" value="1"/>
</dbReference>
<keyword evidence="2 4" id="KW-0472">Membrane</keyword>
<feature type="signal peptide" evidence="5">
    <location>
        <begin position="1"/>
        <end position="22"/>
    </location>
</feature>
<proteinExistence type="predicted"/>
<evidence type="ECO:0000313" key="8">
    <source>
        <dbReference type="Proteomes" id="UP001236258"/>
    </source>
</evidence>
<dbReference type="PRINTS" id="PR01021">
    <property type="entry name" value="OMPADOMAIN"/>
</dbReference>
<dbReference type="InterPro" id="IPR028974">
    <property type="entry name" value="TSP_type-3_rpt"/>
</dbReference>
<reference evidence="7 8" key="1">
    <citation type="submission" date="2023-08" db="EMBL/GenBank/DDBJ databases">
        <authorList>
            <person name="Joshi A."/>
            <person name="Thite S."/>
        </authorList>
    </citation>
    <scope>NUCLEOTIDE SEQUENCE [LARGE SCALE GENOMIC DNA]</scope>
    <source>
        <strain evidence="7 8">1E1</strain>
    </source>
</reference>
<evidence type="ECO:0000259" key="6">
    <source>
        <dbReference type="PROSITE" id="PS51123"/>
    </source>
</evidence>
<gene>
    <name evidence="7" type="ORF">Q3O59_11695</name>
</gene>
<evidence type="ECO:0000256" key="4">
    <source>
        <dbReference type="PROSITE-ProRule" id="PRU00473"/>
    </source>
</evidence>
<dbReference type="Gene3D" id="4.10.1080.10">
    <property type="entry name" value="TSP type-3 repeat"/>
    <property type="match status" value="1"/>
</dbReference>
<name>A0ABT9GRS0_9GAMM</name>
<comment type="subcellular location">
    <subcellularLocation>
        <location evidence="1">Cell outer membrane</location>
    </subcellularLocation>
</comment>
<dbReference type="RefSeq" id="WP_305945744.1">
    <property type="nucleotide sequence ID" value="NZ_JAUZVY010000004.1"/>
</dbReference>
<dbReference type="InterPro" id="IPR006665">
    <property type="entry name" value="OmpA-like"/>
</dbReference>
<feature type="chain" id="PRO_5047021293" evidence="5">
    <location>
        <begin position="23"/>
        <end position="190"/>
    </location>
</feature>
<dbReference type="Proteomes" id="UP001236258">
    <property type="component" value="Unassembled WGS sequence"/>
</dbReference>
<dbReference type="Pfam" id="PF00691">
    <property type="entry name" value="OmpA"/>
    <property type="match status" value="1"/>
</dbReference>
<dbReference type="PANTHER" id="PTHR30329">
    <property type="entry name" value="STATOR ELEMENT OF FLAGELLAR MOTOR COMPLEX"/>
    <property type="match status" value="1"/>
</dbReference>
<sequence>MMSWLKSLFVLVVLLSSAELLAGSEDPRERAIVFKEPPVVVDSDGDGIPDECDRCPNTPAGDRVDSFGCSIFEEDQVILEIDILFDFDKAIVKPQYLSQVQELADYLKRFIHTKVTIAGHTDDRGSYAYNQRLSERRAQAVADLLSERYGIEAKRIKTVGYGKTQPRATGTSDEARARNRRIEAIVEPLD</sequence>
<dbReference type="Gene3D" id="3.30.1330.60">
    <property type="entry name" value="OmpA-like domain"/>
    <property type="match status" value="1"/>
</dbReference>
<dbReference type="SUPFAM" id="SSF103088">
    <property type="entry name" value="OmpA-like"/>
    <property type="match status" value="1"/>
</dbReference>
<dbReference type="InterPro" id="IPR006664">
    <property type="entry name" value="OMP_bac"/>
</dbReference>
<comment type="caution">
    <text evidence="7">The sequence shown here is derived from an EMBL/GenBank/DDBJ whole genome shotgun (WGS) entry which is preliminary data.</text>
</comment>
<dbReference type="InterPro" id="IPR050330">
    <property type="entry name" value="Bact_OuterMem_StrucFunc"/>
</dbReference>
<evidence type="ECO:0000256" key="3">
    <source>
        <dbReference type="ARBA" id="ARBA00023237"/>
    </source>
</evidence>
<dbReference type="PANTHER" id="PTHR30329:SF21">
    <property type="entry name" value="LIPOPROTEIN YIAD-RELATED"/>
    <property type="match status" value="1"/>
</dbReference>
<organism evidence="7 8">
    <name type="scientific">Alkalimonas delamerensis</name>
    <dbReference type="NCBI Taxonomy" id="265981"/>
    <lineage>
        <taxon>Bacteria</taxon>
        <taxon>Pseudomonadati</taxon>
        <taxon>Pseudomonadota</taxon>
        <taxon>Gammaproteobacteria</taxon>
        <taxon>Alkalimonas</taxon>
    </lineage>
</organism>
<evidence type="ECO:0000313" key="7">
    <source>
        <dbReference type="EMBL" id="MDP4529685.1"/>
    </source>
</evidence>
<evidence type="ECO:0000256" key="5">
    <source>
        <dbReference type="SAM" id="SignalP"/>
    </source>
</evidence>
<keyword evidence="3" id="KW-0998">Cell outer membrane</keyword>
<dbReference type="SUPFAM" id="SSF103647">
    <property type="entry name" value="TSP type-3 repeat"/>
    <property type="match status" value="1"/>
</dbReference>
<dbReference type="PROSITE" id="PS51123">
    <property type="entry name" value="OMPA_2"/>
    <property type="match status" value="1"/>
</dbReference>
<protein>
    <submittedName>
        <fullName evidence="7">OmpA family protein</fullName>
    </submittedName>
</protein>
<evidence type="ECO:0000256" key="2">
    <source>
        <dbReference type="ARBA" id="ARBA00023136"/>
    </source>
</evidence>
<dbReference type="CDD" id="cd07185">
    <property type="entry name" value="OmpA_C-like"/>
    <property type="match status" value="1"/>
</dbReference>
<dbReference type="InterPro" id="IPR006690">
    <property type="entry name" value="OMPA-like_CS"/>
</dbReference>
<keyword evidence="8" id="KW-1185">Reference proteome</keyword>